<evidence type="ECO:0000313" key="2">
    <source>
        <dbReference type="EMBL" id="MBM7634441.1"/>
    </source>
</evidence>
<dbReference type="Gene3D" id="3.60.40.10">
    <property type="entry name" value="PPM-type phosphatase domain"/>
    <property type="match status" value="1"/>
</dbReference>
<dbReference type="PANTHER" id="PTHR35801:SF1">
    <property type="entry name" value="PHOSPHOSERINE PHOSPHATASE RSBX"/>
    <property type="match status" value="1"/>
</dbReference>
<accession>A0ABS2PH71</accession>
<keyword evidence="2" id="KW-0378">Hydrolase</keyword>
<feature type="domain" description="PPM-type phosphatase" evidence="1">
    <location>
        <begin position="11"/>
        <end position="201"/>
    </location>
</feature>
<dbReference type="SUPFAM" id="SSF81606">
    <property type="entry name" value="PP2C-like"/>
    <property type="match status" value="1"/>
</dbReference>
<dbReference type="SMART" id="SM00331">
    <property type="entry name" value="PP2C_SIG"/>
    <property type="match status" value="1"/>
</dbReference>
<dbReference type="Pfam" id="PF07228">
    <property type="entry name" value="SpoIIE"/>
    <property type="match status" value="1"/>
</dbReference>
<dbReference type="EC" id="3.1.3.3" evidence="2"/>
<evidence type="ECO:0000259" key="1">
    <source>
        <dbReference type="SMART" id="SM00331"/>
    </source>
</evidence>
<name>A0ABS2PH71_9BACL</name>
<keyword evidence="3" id="KW-1185">Reference proteome</keyword>
<dbReference type="Proteomes" id="UP000741863">
    <property type="component" value="Unassembled WGS sequence"/>
</dbReference>
<dbReference type="PANTHER" id="PTHR35801">
    <property type="entry name" value="PHOSPHOSERINE PHOSPHATASE RSBX"/>
    <property type="match status" value="1"/>
</dbReference>
<protein>
    <submittedName>
        <fullName evidence="2">Negative regulator of sigma-B (Phosphoserine phosphatase)</fullName>
        <ecNumber evidence="2">3.1.3.3</ecNumber>
    </submittedName>
</protein>
<dbReference type="EMBL" id="JAFBEC010000012">
    <property type="protein sequence ID" value="MBM7634441.1"/>
    <property type="molecule type" value="Genomic_DNA"/>
</dbReference>
<dbReference type="InterPro" id="IPR001932">
    <property type="entry name" value="PPM-type_phosphatase-like_dom"/>
</dbReference>
<evidence type="ECO:0000313" key="3">
    <source>
        <dbReference type="Proteomes" id="UP000741863"/>
    </source>
</evidence>
<sequence length="202" mass="22453">MGKIIEEQYENAVTAAFQAGKGGNPVCGDMFITVETDRYFLTALADGLGSGKSARRSSELAMNVIEKHFDAPMEELFANVNQALAHERGVVLTVIRIDYERNQITCGNIGNVECLLMIDQKDVMRIIPTTGFLSGRSFKARVHHFSFKQNVGFLLHSDGVSKQTHRYELQASRLSPTAVVERLKEEMAIDKDDVTIVSGYVH</sequence>
<gene>
    <name evidence="2" type="ORF">JOD17_003547</name>
</gene>
<dbReference type="InterPro" id="IPR036457">
    <property type="entry name" value="PPM-type-like_dom_sf"/>
</dbReference>
<comment type="caution">
    <text evidence="2">The sequence shown here is derived from an EMBL/GenBank/DDBJ whole genome shotgun (WGS) entry which is preliminary data.</text>
</comment>
<organism evidence="2 3">
    <name type="scientific">Geomicrobium sediminis</name>
    <dbReference type="NCBI Taxonomy" id="1347788"/>
    <lineage>
        <taxon>Bacteria</taxon>
        <taxon>Bacillati</taxon>
        <taxon>Bacillota</taxon>
        <taxon>Bacilli</taxon>
        <taxon>Bacillales</taxon>
        <taxon>Geomicrobium</taxon>
    </lineage>
</organism>
<dbReference type="InterPro" id="IPR039248">
    <property type="entry name" value="Ptase_RsbX"/>
</dbReference>
<proteinExistence type="predicted"/>
<dbReference type="GO" id="GO:0016787">
    <property type="term" value="F:hydrolase activity"/>
    <property type="evidence" value="ECO:0007669"/>
    <property type="project" value="UniProtKB-KW"/>
</dbReference>
<dbReference type="RefSeq" id="WP_204699234.1">
    <property type="nucleotide sequence ID" value="NZ_JAFBEC010000012.1"/>
</dbReference>
<reference evidence="2 3" key="1">
    <citation type="submission" date="2021-01" db="EMBL/GenBank/DDBJ databases">
        <title>Genomic Encyclopedia of Type Strains, Phase IV (KMG-IV): sequencing the most valuable type-strain genomes for metagenomic binning, comparative biology and taxonomic classification.</title>
        <authorList>
            <person name="Goeker M."/>
        </authorList>
    </citation>
    <scope>NUCLEOTIDE SEQUENCE [LARGE SCALE GENOMIC DNA]</scope>
    <source>
        <strain evidence="2 3">DSM 25540</strain>
    </source>
</reference>